<dbReference type="GO" id="GO:0016760">
    <property type="term" value="F:cellulose synthase (UDP-forming) activity"/>
    <property type="evidence" value="ECO:0007669"/>
    <property type="project" value="InterPro"/>
</dbReference>
<feature type="binding site" evidence="10">
    <location>
        <position position="296"/>
    </location>
    <ligand>
        <name>Mn(2+)</name>
        <dbReference type="ChEBI" id="CHEBI:29035"/>
    </ligand>
</feature>
<dbReference type="InterPro" id="IPR005150">
    <property type="entry name" value="Cellulose_synth"/>
</dbReference>
<dbReference type="AlphaFoldDB" id="A0AAD8LFB9"/>
<evidence type="ECO:0000256" key="8">
    <source>
        <dbReference type="PIRSR" id="PIRSR605150-1"/>
    </source>
</evidence>
<dbReference type="Gene3D" id="3.90.550.10">
    <property type="entry name" value="Spore Coat Polysaccharide Biosynthesis Protein SpsA, Chain A"/>
    <property type="match status" value="2"/>
</dbReference>
<evidence type="ECO:0000256" key="3">
    <source>
        <dbReference type="ARBA" id="ARBA00022679"/>
    </source>
</evidence>
<dbReference type="SUPFAM" id="SSF53448">
    <property type="entry name" value="Nucleotide-diphospho-sugar transferases"/>
    <property type="match status" value="1"/>
</dbReference>
<evidence type="ECO:0008006" key="14">
    <source>
        <dbReference type="Google" id="ProtNLM"/>
    </source>
</evidence>
<feature type="transmembrane region" description="Helical" evidence="11">
    <location>
        <begin position="16"/>
        <end position="34"/>
    </location>
</feature>
<dbReference type="Proteomes" id="UP001229421">
    <property type="component" value="Unassembled WGS sequence"/>
</dbReference>
<evidence type="ECO:0000313" key="13">
    <source>
        <dbReference type="Proteomes" id="UP001229421"/>
    </source>
</evidence>
<feature type="transmembrane region" description="Helical" evidence="11">
    <location>
        <begin position="46"/>
        <end position="65"/>
    </location>
</feature>
<protein>
    <recommendedName>
        <fullName evidence="14">Cellulose synthase-like protein G3</fullName>
    </recommendedName>
</protein>
<dbReference type="InterPro" id="IPR029044">
    <property type="entry name" value="Nucleotide-diphossugar_trans"/>
</dbReference>
<evidence type="ECO:0000256" key="7">
    <source>
        <dbReference type="ARBA" id="ARBA00023316"/>
    </source>
</evidence>
<dbReference type="GO" id="GO:0016020">
    <property type="term" value="C:membrane"/>
    <property type="evidence" value="ECO:0007669"/>
    <property type="project" value="InterPro"/>
</dbReference>
<evidence type="ECO:0000256" key="10">
    <source>
        <dbReference type="PIRSR" id="PIRSR605150-3"/>
    </source>
</evidence>
<dbReference type="Pfam" id="PF03552">
    <property type="entry name" value="Cellulose_synt"/>
    <property type="match status" value="2"/>
</dbReference>
<keyword evidence="3" id="KW-0808">Transferase</keyword>
<dbReference type="PANTHER" id="PTHR13301">
    <property type="entry name" value="X-BOX TRANSCRIPTION FACTOR-RELATED"/>
    <property type="match status" value="1"/>
</dbReference>
<accession>A0AAD8LFB9</accession>
<keyword evidence="5 11" id="KW-1133">Transmembrane helix</keyword>
<organism evidence="12 13">
    <name type="scientific">Tagetes erecta</name>
    <name type="common">African marigold</name>
    <dbReference type="NCBI Taxonomy" id="13708"/>
    <lineage>
        <taxon>Eukaryota</taxon>
        <taxon>Viridiplantae</taxon>
        <taxon>Streptophyta</taxon>
        <taxon>Embryophyta</taxon>
        <taxon>Tracheophyta</taxon>
        <taxon>Spermatophyta</taxon>
        <taxon>Magnoliopsida</taxon>
        <taxon>eudicotyledons</taxon>
        <taxon>Gunneridae</taxon>
        <taxon>Pentapetalae</taxon>
        <taxon>asterids</taxon>
        <taxon>campanulids</taxon>
        <taxon>Asterales</taxon>
        <taxon>Asteraceae</taxon>
        <taxon>Asteroideae</taxon>
        <taxon>Heliantheae alliance</taxon>
        <taxon>Tageteae</taxon>
        <taxon>Tagetes</taxon>
    </lineage>
</organism>
<keyword evidence="7" id="KW-0961">Cell wall biogenesis/degradation</keyword>
<feature type="transmembrane region" description="Helical" evidence="11">
    <location>
        <begin position="572"/>
        <end position="590"/>
    </location>
</feature>
<feature type="binding site" evidence="9">
    <location>
        <position position="106"/>
    </location>
    <ligand>
        <name>UDP-alpha-D-glucose</name>
        <dbReference type="ChEBI" id="CHEBI:58885"/>
    </ligand>
</feature>
<reference evidence="12" key="1">
    <citation type="journal article" date="2023" name="bioRxiv">
        <title>Improved chromosome-level genome assembly for marigold (Tagetes erecta).</title>
        <authorList>
            <person name="Jiang F."/>
            <person name="Yuan L."/>
            <person name="Wang S."/>
            <person name="Wang H."/>
            <person name="Xu D."/>
            <person name="Wang A."/>
            <person name="Fan W."/>
        </authorList>
    </citation>
    <scope>NUCLEOTIDE SEQUENCE</scope>
    <source>
        <strain evidence="12">WSJ</strain>
        <tissue evidence="12">Leaf</tissue>
    </source>
</reference>
<feature type="binding site" evidence="9">
    <location>
        <position position="135"/>
    </location>
    <ligand>
        <name>UDP-alpha-D-glucose</name>
        <dbReference type="ChEBI" id="CHEBI:58885"/>
    </ligand>
</feature>
<keyword evidence="6 11" id="KW-0472">Membrane</keyword>
<dbReference type="GO" id="GO:0012505">
    <property type="term" value="C:endomembrane system"/>
    <property type="evidence" value="ECO:0007669"/>
    <property type="project" value="UniProtKB-SubCell"/>
</dbReference>
<proteinExistence type="predicted"/>
<feature type="binding site" evidence="9">
    <location>
        <position position="105"/>
    </location>
    <ligand>
        <name>UDP-alpha-D-glucose</name>
        <dbReference type="ChEBI" id="CHEBI:58885"/>
    </ligand>
</feature>
<keyword evidence="13" id="KW-1185">Reference proteome</keyword>
<evidence type="ECO:0000256" key="2">
    <source>
        <dbReference type="ARBA" id="ARBA00022676"/>
    </source>
</evidence>
<feature type="binding site" evidence="10">
    <location>
        <position position="272"/>
    </location>
    <ligand>
        <name>Mn(2+)</name>
        <dbReference type="ChEBI" id="CHEBI:29035"/>
    </ligand>
</feature>
<keyword evidence="2" id="KW-0328">Glycosyltransferase</keyword>
<sequence>MHKPPLNTRKPSPTRWFHRLYTLVSLIAISALVYRHCCNIIYSPTFTTFLLFIADLVASFLWVTWQAFFMNPVHHKVFPENLPQVADKSEYPRLDVFVCTADPFKEPPLGVVNTVLSVLAYDYPMEKLSVYLSDDGGSQLTLFALTEAAKFARHWLPYCKKYNVMDRCPQVYFGNDTSLFPDTNDIQSMYEDMKTTIQNVMDQGAINVDQVKDTRTIKALRKWTVGFTRQHHPTIIEVLLKSAQDKDVTGQYMPNLFYVAREKNKAIPHHFKAGALNALIRASSVITNAPIFLTLDCDMYSNDPKTPLRALCHFIGPKADPKLAFIQFPQRFDNLNRNDIYSGQYVLETGACIAGMDGLGGTNFMGTGGFFRRQALIEYPTKPHSLWNEPKEYGDTMALAHHVTSCSYENTKWGSEIGFRYGVLVEDIYTGYRLQCLGWRSVACDPTRAAFLGKVAITLNDVLSQSNRWYMGLLQVGLSKFSPVTYGIKFLNPVQVMCYAHYNLRAFWSIPVIIYALLPQLALINSLPIFPKVSDPWFSLYAFLFVGSHGKDFLDYALAGSAFKKWWNSRRMWLILGCSSFPFSILDWFLTSIGMSTCDFNVTSKVSDSELSKRYEKGVFEFGVESPLLLMVSIAATVNLVAFLVGMKKVLTDNARFDELFVQVFIAGFGVVNSWPIYEGMVLRGDKGKMPAKVTLKSVCVALFICFLFSLAF</sequence>
<evidence type="ECO:0000256" key="4">
    <source>
        <dbReference type="ARBA" id="ARBA00022692"/>
    </source>
</evidence>
<comment type="subcellular location">
    <subcellularLocation>
        <location evidence="1">Endomembrane system</location>
        <topology evidence="1">Multi-pass membrane protein</topology>
    </subcellularLocation>
</comment>
<feature type="transmembrane region" description="Helical" evidence="11">
    <location>
        <begin position="690"/>
        <end position="712"/>
    </location>
</feature>
<comment type="caution">
    <text evidence="12">The sequence shown here is derived from an EMBL/GenBank/DDBJ whole genome shotgun (WGS) entry which is preliminary data.</text>
</comment>
<evidence type="ECO:0000256" key="9">
    <source>
        <dbReference type="PIRSR" id="PIRSR605150-2"/>
    </source>
</evidence>
<evidence type="ECO:0000256" key="11">
    <source>
        <dbReference type="SAM" id="Phobius"/>
    </source>
</evidence>
<feature type="active site" evidence="8">
    <location>
        <position position="427"/>
    </location>
</feature>
<dbReference type="GO" id="GO:0071555">
    <property type="term" value="P:cell wall organization"/>
    <property type="evidence" value="ECO:0007669"/>
    <property type="project" value="UniProtKB-KW"/>
</dbReference>
<evidence type="ECO:0000256" key="6">
    <source>
        <dbReference type="ARBA" id="ARBA00023136"/>
    </source>
</evidence>
<dbReference type="GO" id="GO:0030244">
    <property type="term" value="P:cellulose biosynthetic process"/>
    <property type="evidence" value="ECO:0007669"/>
    <property type="project" value="InterPro"/>
</dbReference>
<keyword evidence="4 11" id="KW-0812">Transmembrane</keyword>
<feature type="transmembrane region" description="Helical" evidence="11">
    <location>
        <begin position="659"/>
        <end position="678"/>
    </location>
</feature>
<feature type="active site" evidence="8">
    <location>
        <position position="135"/>
    </location>
</feature>
<feature type="transmembrane region" description="Helical" evidence="11">
    <location>
        <begin position="628"/>
        <end position="647"/>
    </location>
</feature>
<evidence type="ECO:0000256" key="1">
    <source>
        <dbReference type="ARBA" id="ARBA00004127"/>
    </source>
</evidence>
<evidence type="ECO:0000256" key="5">
    <source>
        <dbReference type="ARBA" id="ARBA00022989"/>
    </source>
</evidence>
<name>A0AAD8LFB9_TARER</name>
<dbReference type="EMBL" id="JAUHHV010000001">
    <property type="protein sequence ID" value="KAK1438533.1"/>
    <property type="molecule type" value="Genomic_DNA"/>
</dbReference>
<evidence type="ECO:0000313" key="12">
    <source>
        <dbReference type="EMBL" id="KAK1438533.1"/>
    </source>
</evidence>
<feature type="transmembrane region" description="Helical" evidence="11">
    <location>
        <begin position="506"/>
        <end position="524"/>
    </location>
</feature>
<gene>
    <name evidence="12" type="ORF">QVD17_04342</name>
</gene>